<keyword evidence="3" id="KW-1185">Reference proteome</keyword>
<dbReference type="Proteomes" id="UP000054337">
    <property type="component" value="Unassembled WGS sequence"/>
</dbReference>
<dbReference type="EMBL" id="KI968733">
    <property type="protein sequence ID" value="EUN27053.1"/>
    <property type="molecule type" value="Genomic_DNA"/>
</dbReference>
<keyword evidence="1" id="KW-0732">Signal</keyword>
<organism evidence="2 3">
    <name type="scientific">Bipolaris victoriae (strain FI3)</name>
    <name type="common">Victoria blight of oats agent</name>
    <name type="synonym">Cochliobolus victoriae</name>
    <dbReference type="NCBI Taxonomy" id="930091"/>
    <lineage>
        <taxon>Eukaryota</taxon>
        <taxon>Fungi</taxon>
        <taxon>Dikarya</taxon>
        <taxon>Ascomycota</taxon>
        <taxon>Pezizomycotina</taxon>
        <taxon>Dothideomycetes</taxon>
        <taxon>Pleosporomycetidae</taxon>
        <taxon>Pleosporales</taxon>
        <taxon>Pleosporineae</taxon>
        <taxon>Pleosporaceae</taxon>
        <taxon>Bipolaris</taxon>
    </lineage>
</organism>
<feature type="signal peptide" evidence="1">
    <location>
        <begin position="1"/>
        <end position="19"/>
    </location>
</feature>
<dbReference type="AlphaFoldDB" id="W7E9C7"/>
<accession>W7E9C7</accession>
<proteinExistence type="predicted"/>
<gene>
    <name evidence="2" type="ORF">COCVIDRAFT_99201</name>
</gene>
<dbReference type="GeneID" id="26260710"/>
<protein>
    <submittedName>
        <fullName evidence="2">Uncharacterized protein</fullName>
    </submittedName>
</protein>
<dbReference type="HOGENOM" id="CLU_129947_0_0_1"/>
<sequence>MRATLLTALFATAFPVVVASGWNSNACNGAGGCYFFPSFSTGDNFVCPDGSGLSRYEFAGDQDGFGLGNGVPVSKEEFPKTCVNGFVPSPEAQLKLQSRNNQTMYAAVVTTCDTPNPEKYNCYTRNPNPTTSTFCAMYDPSGGRCELRTPPIGG</sequence>
<evidence type="ECO:0000256" key="1">
    <source>
        <dbReference type="SAM" id="SignalP"/>
    </source>
</evidence>
<reference evidence="2 3" key="1">
    <citation type="journal article" date="2013" name="PLoS Genet.">
        <title>Comparative genome structure, secondary metabolite, and effector coding capacity across Cochliobolus pathogens.</title>
        <authorList>
            <person name="Condon B.J."/>
            <person name="Leng Y."/>
            <person name="Wu D."/>
            <person name="Bushley K.E."/>
            <person name="Ohm R.A."/>
            <person name="Otillar R."/>
            <person name="Martin J."/>
            <person name="Schackwitz W."/>
            <person name="Grimwood J."/>
            <person name="MohdZainudin N."/>
            <person name="Xue C."/>
            <person name="Wang R."/>
            <person name="Manning V.A."/>
            <person name="Dhillon B."/>
            <person name="Tu Z.J."/>
            <person name="Steffenson B.J."/>
            <person name="Salamov A."/>
            <person name="Sun H."/>
            <person name="Lowry S."/>
            <person name="LaButti K."/>
            <person name="Han J."/>
            <person name="Copeland A."/>
            <person name="Lindquist E."/>
            <person name="Barry K."/>
            <person name="Schmutz J."/>
            <person name="Baker S.E."/>
            <person name="Ciuffetti L.M."/>
            <person name="Grigoriev I.V."/>
            <person name="Zhong S."/>
            <person name="Turgeon B.G."/>
        </authorList>
    </citation>
    <scope>NUCLEOTIDE SEQUENCE [LARGE SCALE GENOMIC DNA]</scope>
    <source>
        <strain evidence="2 3">FI3</strain>
    </source>
</reference>
<evidence type="ECO:0000313" key="2">
    <source>
        <dbReference type="EMBL" id="EUN27053.1"/>
    </source>
</evidence>
<dbReference type="PROSITE" id="PS51257">
    <property type="entry name" value="PROKAR_LIPOPROTEIN"/>
    <property type="match status" value="1"/>
</dbReference>
<name>W7E9C7_BIPV3</name>
<dbReference type="RefSeq" id="XP_014556649.1">
    <property type="nucleotide sequence ID" value="XM_014701163.1"/>
</dbReference>
<feature type="chain" id="PRO_5004891584" evidence="1">
    <location>
        <begin position="20"/>
        <end position="154"/>
    </location>
</feature>
<evidence type="ECO:0000313" key="3">
    <source>
        <dbReference type="Proteomes" id="UP000054337"/>
    </source>
</evidence>